<evidence type="ECO:0000313" key="2">
    <source>
        <dbReference type="CGD" id="CAL0000164628"/>
    </source>
</evidence>
<protein>
    <submittedName>
        <fullName evidence="3">Uncharacterized protein</fullName>
    </submittedName>
</protein>
<dbReference type="OrthoDB" id="4022350at2759"/>
<dbReference type="EMBL" id="FM992688">
    <property type="protein sequence ID" value="CAX44685.1"/>
    <property type="molecule type" value="Genomic_DNA"/>
</dbReference>
<dbReference type="eggNOG" id="ENOG502RJ5A">
    <property type="taxonomic scope" value="Eukaryota"/>
</dbReference>
<dbReference type="Proteomes" id="UP000002605">
    <property type="component" value="Chromosome 1"/>
</dbReference>
<evidence type="ECO:0000256" key="1">
    <source>
        <dbReference type="SAM" id="MobiDB-lite"/>
    </source>
</evidence>
<gene>
    <name evidence="2" type="ordered locus">Cd36_04250</name>
    <name evidence="3" type="ORF">CD36_04250</name>
</gene>
<dbReference type="VEuPathDB" id="FungiDB:CD36_04250"/>
<sequence>MGFIDPGKSLRKRKSRSNSPLPAKIPRVSPSLSPRQYAPAIPKVCSLATLPVEIIHKIFVYVGPYENNLPLVEKHMNSILRFNGDIQVEPVYNYPLFKSMVNSYFLFDLNIRINHQCLQMKSKYYTSKLETIQQHHPEYTRSSYYNRLRRNLAIVESTVQSFNQNRHALLVDILNFKFVSSQVLYRLNQERETMGQGLLSIRSMSEITLLQKSRLKFLRLKFNEMGDNLKRLLSEIENGLIETSVTFDIESIQQSLFDEPEYDLNPHFQYFEDENLPTEGFSSCTNDRFIKISEGFINFNEGFEVIEEEAPGRSKIPELLFTKSIYSKRHYDTLSYLRRFYKFGKMDGPRIIISLSEVLESPHKYQVLNWLQLAGLVDYVCACNNPQYKFTEAIITSFRLFAHYNSKDHPLLFDIKIDIADAINKIFQMVETLVEYFFAHDHNNEERRQLWIEAMQLKSICLIDLLRKYDDNPDYDILHRFG</sequence>
<dbReference type="GeneID" id="8044632"/>
<dbReference type="RefSeq" id="XP_002417095.1">
    <property type="nucleotide sequence ID" value="XM_002417050.1"/>
</dbReference>
<accession>B9W7M4</accession>
<dbReference type="KEGG" id="cdu:CD36_04250"/>
<dbReference type="HOGENOM" id="CLU_569848_0_0_1"/>
<feature type="region of interest" description="Disordered" evidence="1">
    <location>
        <begin position="1"/>
        <end position="33"/>
    </location>
</feature>
<keyword evidence="4" id="KW-1185">Reference proteome</keyword>
<reference evidence="3 4" key="1">
    <citation type="journal article" date="2009" name="Genome Res.">
        <title>Comparative genomics of the fungal pathogens Candida dubliniensis and Candida albicans.</title>
        <authorList>
            <person name="Jackson A.P."/>
            <person name="Gamble J.A."/>
            <person name="Yeomans T."/>
            <person name="Moran G.P."/>
            <person name="Saunders D."/>
            <person name="Harris D."/>
            <person name="Aslett M."/>
            <person name="Barrell J.F."/>
            <person name="Butler G."/>
            <person name="Citiulo F."/>
            <person name="Coleman D.C."/>
            <person name="de Groot P.W.J."/>
            <person name="Goodwin T.J."/>
            <person name="Quail M.A."/>
            <person name="McQuillan J."/>
            <person name="Munro C.A."/>
            <person name="Pain A."/>
            <person name="Poulter R.T."/>
            <person name="Rajandream M.A."/>
            <person name="Renauld H."/>
            <person name="Spiering M.J."/>
            <person name="Tivey A."/>
            <person name="Gow N.A.R."/>
            <person name="Barrell B."/>
            <person name="Sullivan D.J."/>
            <person name="Berriman M."/>
        </authorList>
    </citation>
    <scope>NUCLEOTIDE SEQUENCE [LARGE SCALE GENOMIC DNA]</scope>
    <source>
        <strain evidence="4">CD36 / ATCC MYA-646 / CBS 7987 / NCPF 3949 / NRRL Y-17841</strain>
    </source>
</reference>
<dbReference type="AlphaFoldDB" id="B9W7M4"/>
<name>B9W7M4_CANDC</name>
<evidence type="ECO:0000313" key="4">
    <source>
        <dbReference type="Proteomes" id="UP000002605"/>
    </source>
</evidence>
<organism evidence="3 4">
    <name type="scientific">Candida dubliniensis (strain CD36 / ATCC MYA-646 / CBS 7987 / NCPF 3949 / NRRL Y-17841)</name>
    <name type="common">Yeast</name>
    <dbReference type="NCBI Taxonomy" id="573826"/>
    <lineage>
        <taxon>Eukaryota</taxon>
        <taxon>Fungi</taxon>
        <taxon>Dikarya</taxon>
        <taxon>Ascomycota</taxon>
        <taxon>Saccharomycotina</taxon>
        <taxon>Pichiomycetes</taxon>
        <taxon>Debaryomycetaceae</taxon>
        <taxon>Candida/Lodderomyces clade</taxon>
        <taxon>Candida</taxon>
    </lineage>
</organism>
<evidence type="ECO:0000313" key="3">
    <source>
        <dbReference type="EMBL" id="CAX44685.1"/>
    </source>
</evidence>
<dbReference type="CGD" id="CAL0000164628">
    <property type="gene designation" value="Cd36_04250"/>
</dbReference>
<proteinExistence type="predicted"/>